<dbReference type="AlphaFoldDB" id="C3X797"/>
<gene>
    <name evidence="1" type="ORF">OFBG_00101</name>
</gene>
<sequence>MNISTNHKTFLKLWLFFADFEIIIVKAQARISLMCEGINLIGSIHFEFRFPGTRHSA</sequence>
<evidence type="ECO:0000313" key="2">
    <source>
        <dbReference type="Proteomes" id="UP000005089"/>
    </source>
</evidence>
<dbReference type="HOGENOM" id="CLU_2992392_0_0_4"/>
<dbReference type="Proteomes" id="UP000005089">
    <property type="component" value="Unassembled WGS sequence"/>
</dbReference>
<protein>
    <submittedName>
        <fullName evidence="1">Uncharacterized protein</fullName>
    </submittedName>
</protein>
<keyword evidence="2" id="KW-1185">Reference proteome</keyword>
<evidence type="ECO:0000313" key="1">
    <source>
        <dbReference type="EMBL" id="EEO29073.1"/>
    </source>
</evidence>
<proteinExistence type="predicted"/>
<dbReference type="EMBL" id="GG658170">
    <property type="protein sequence ID" value="EEO29073.1"/>
    <property type="molecule type" value="Genomic_DNA"/>
</dbReference>
<reference evidence="1 2" key="1">
    <citation type="submission" date="2009-02" db="EMBL/GenBank/DDBJ databases">
        <title>The Genome Sequence of Oxalobacter formigenes OXCC13.</title>
        <authorList>
            <consortium name="The Broad Institute Genome Sequencing Platform"/>
            <person name="Ward D."/>
            <person name="Young S.K."/>
            <person name="Kodira C.D."/>
            <person name="Zeng Q."/>
            <person name="Koehrsen M."/>
            <person name="Alvarado L."/>
            <person name="Berlin A."/>
            <person name="Borenstein D."/>
            <person name="Chen Z."/>
            <person name="Engels R."/>
            <person name="Freedman E."/>
            <person name="Gellesch M."/>
            <person name="Goldberg J."/>
            <person name="Griggs A."/>
            <person name="Gujja S."/>
            <person name="Heiman D."/>
            <person name="Hepburn T."/>
            <person name="Howarth C."/>
            <person name="Jen D."/>
            <person name="Larson L."/>
            <person name="Lewis B."/>
            <person name="Mehta T."/>
            <person name="Park D."/>
            <person name="Pearson M."/>
            <person name="Roberts A."/>
            <person name="Saif S."/>
            <person name="Shea T."/>
            <person name="Shenoy N."/>
            <person name="Sisk P."/>
            <person name="Stolte C."/>
            <person name="Sykes S."/>
            <person name="Walk T."/>
            <person name="White J."/>
            <person name="Yandava C."/>
            <person name="Allison M.J."/>
            <person name="Lander E."/>
            <person name="Nusbaum C."/>
            <person name="Galagan J."/>
            <person name="Birren B."/>
        </authorList>
    </citation>
    <scope>NUCLEOTIDE SEQUENCE [LARGE SCALE GENOMIC DNA]</scope>
    <source>
        <strain evidence="1 2">OXCC13</strain>
    </source>
</reference>
<organism evidence="1 2">
    <name type="scientific">Oxalobacter formigenes OXCC13</name>
    <dbReference type="NCBI Taxonomy" id="556269"/>
    <lineage>
        <taxon>Bacteria</taxon>
        <taxon>Pseudomonadati</taxon>
        <taxon>Pseudomonadota</taxon>
        <taxon>Betaproteobacteria</taxon>
        <taxon>Burkholderiales</taxon>
        <taxon>Oxalobacteraceae</taxon>
        <taxon>Oxalobacter</taxon>
    </lineage>
</organism>
<name>C3X797_OXAFO</name>
<accession>C3X797</accession>